<organism evidence="1 2">
    <name type="scientific">Gleimia coleocanis DSM 15436</name>
    <dbReference type="NCBI Taxonomy" id="525245"/>
    <lineage>
        <taxon>Bacteria</taxon>
        <taxon>Bacillati</taxon>
        <taxon>Actinomycetota</taxon>
        <taxon>Actinomycetes</taxon>
        <taxon>Actinomycetales</taxon>
        <taxon>Actinomycetaceae</taxon>
        <taxon>Gleimia</taxon>
    </lineage>
</organism>
<dbReference type="HOGENOM" id="CLU_3148418_0_0_11"/>
<dbReference type="Proteomes" id="UP000010301">
    <property type="component" value="Unassembled WGS sequence"/>
</dbReference>
<proteinExistence type="predicted"/>
<sequence length="48" mass="5228">MGCARVLTENVSDFVIEYSYFSEGGCAKISLVIVLSMMEANDCVSEDT</sequence>
<gene>
    <name evidence="1" type="ORF">HMPREF0044_0214</name>
</gene>
<evidence type="ECO:0000313" key="2">
    <source>
        <dbReference type="Proteomes" id="UP000010301"/>
    </source>
</evidence>
<accession>C0VYH4</accession>
<protein>
    <submittedName>
        <fullName evidence="1">Uncharacterized protein</fullName>
    </submittedName>
</protein>
<dbReference type="STRING" id="525245.HMPREF0044_0214"/>
<comment type="caution">
    <text evidence="1">The sequence shown here is derived from an EMBL/GenBank/DDBJ whole genome shotgun (WGS) entry which is preliminary data.</text>
</comment>
<name>C0VYH4_9ACTO</name>
<dbReference type="AlphaFoldDB" id="C0VYH4"/>
<keyword evidence="2" id="KW-1185">Reference proteome</keyword>
<dbReference type="EMBL" id="ACFG01000004">
    <property type="protein sequence ID" value="EEH64477.1"/>
    <property type="molecule type" value="Genomic_DNA"/>
</dbReference>
<evidence type="ECO:0000313" key="1">
    <source>
        <dbReference type="EMBL" id="EEH64477.1"/>
    </source>
</evidence>
<reference evidence="1 2" key="1">
    <citation type="submission" date="2009-01" db="EMBL/GenBank/DDBJ databases">
        <authorList>
            <person name="Qin X."/>
            <person name="Bachman B."/>
            <person name="Battles P."/>
            <person name="Bell A."/>
            <person name="Bess C."/>
            <person name="Bickham C."/>
            <person name="Chaboub L."/>
            <person name="Chen D."/>
            <person name="Coyle M."/>
            <person name="Deiros D.R."/>
            <person name="Dinh H."/>
            <person name="Forbes L."/>
            <person name="Fowler G."/>
            <person name="Francisco L."/>
            <person name="Fu Q."/>
            <person name="Gubbala S."/>
            <person name="Hale W."/>
            <person name="Han Y."/>
            <person name="Hemphill L."/>
            <person name="Highlander S.K."/>
            <person name="Hirani K."/>
            <person name="Hogues M."/>
            <person name="Jackson L."/>
            <person name="Jakkamsetti A."/>
            <person name="Javaid M."/>
            <person name="Jiang H."/>
            <person name="Korchina V."/>
            <person name="Kovar C."/>
            <person name="Lara F."/>
            <person name="Lee S."/>
            <person name="Mata R."/>
            <person name="Mathew T."/>
            <person name="Moen C."/>
            <person name="Morales K."/>
            <person name="Munidasa M."/>
            <person name="Nazareth L."/>
            <person name="Ngo R."/>
            <person name="Nguyen L."/>
            <person name="Okwuonu G."/>
            <person name="Ongeri F."/>
            <person name="Patil S."/>
            <person name="Petrosino J."/>
            <person name="Pham C."/>
            <person name="Pham P."/>
            <person name="Pu L.-L."/>
            <person name="Puazo M."/>
            <person name="Raj R."/>
            <person name="Reid J."/>
            <person name="Rouhana J."/>
            <person name="Saada N."/>
            <person name="Shang Y."/>
            <person name="Simmons D."/>
            <person name="Thornton R."/>
            <person name="Warren J."/>
            <person name="Weissenberger G."/>
            <person name="Zhang J."/>
            <person name="Zhang L."/>
            <person name="Zhou C."/>
            <person name="Zhu D."/>
            <person name="Muzny D."/>
            <person name="Worley K."/>
            <person name="Gibbs R."/>
        </authorList>
    </citation>
    <scope>NUCLEOTIDE SEQUENCE [LARGE SCALE GENOMIC DNA]</scope>
    <source>
        <strain evidence="1 2">DSM 15436</strain>
    </source>
</reference>